<dbReference type="Pfam" id="PF20399">
    <property type="entry name" value="PH_20"/>
    <property type="match status" value="1"/>
</dbReference>
<feature type="region of interest" description="Disordered" evidence="2">
    <location>
        <begin position="1"/>
        <end position="80"/>
    </location>
</feature>
<name>A0A9W8DWH3_9FUNG</name>
<organism evidence="4 5">
    <name type="scientific">Tieghemiomyces parasiticus</name>
    <dbReference type="NCBI Taxonomy" id="78921"/>
    <lineage>
        <taxon>Eukaryota</taxon>
        <taxon>Fungi</taxon>
        <taxon>Fungi incertae sedis</taxon>
        <taxon>Zoopagomycota</taxon>
        <taxon>Kickxellomycotina</taxon>
        <taxon>Dimargaritomycetes</taxon>
        <taxon>Dimargaritales</taxon>
        <taxon>Dimargaritaceae</taxon>
        <taxon>Tieghemiomyces</taxon>
    </lineage>
</organism>
<feature type="domain" description="PH" evidence="3">
    <location>
        <begin position="348"/>
        <end position="457"/>
    </location>
</feature>
<protein>
    <recommendedName>
        <fullName evidence="3">PH domain-containing protein</fullName>
    </recommendedName>
</protein>
<dbReference type="PANTHER" id="PTHR31941">
    <property type="entry name" value="CYTOSKELETAL SIGNALING PROTEIN SLM1"/>
    <property type="match status" value="1"/>
</dbReference>
<dbReference type="SUPFAM" id="SSF103657">
    <property type="entry name" value="BAR/IMD domain-like"/>
    <property type="match status" value="1"/>
</dbReference>
<dbReference type="OrthoDB" id="5598057at2759"/>
<dbReference type="InterPro" id="IPR046869">
    <property type="entry name" value="SLM1/RGC1-like_PH"/>
</dbReference>
<dbReference type="InterPro" id="IPR001849">
    <property type="entry name" value="PH_domain"/>
</dbReference>
<dbReference type="Pfam" id="PF20400">
    <property type="entry name" value="BAR_4"/>
    <property type="match status" value="1"/>
</dbReference>
<dbReference type="AlphaFoldDB" id="A0A9W8DWH3"/>
<evidence type="ECO:0000313" key="5">
    <source>
        <dbReference type="Proteomes" id="UP001150569"/>
    </source>
</evidence>
<dbReference type="InterPro" id="IPR027267">
    <property type="entry name" value="AH/BAR_dom_sf"/>
</dbReference>
<feature type="region of interest" description="Disordered" evidence="2">
    <location>
        <begin position="615"/>
        <end position="639"/>
    </location>
</feature>
<proteinExistence type="predicted"/>
<dbReference type="SUPFAM" id="SSF81995">
    <property type="entry name" value="beta-sandwich domain of Sec23/24"/>
    <property type="match status" value="1"/>
</dbReference>
<feature type="compositionally biased region" description="Low complexity" evidence="2">
    <location>
        <begin position="486"/>
        <end position="497"/>
    </location>
</feature>
<feature type="compositionally biased region" description="Low complexity" evidence="2">
    <location>
        <begin position="543"/>
        <end position="565"/>
    </location>
</feature>
<dbReference type="Gene3D" id="1.20.1270.60">
    <property type="entry name" value="Arfaptin homology (AH) domain/BAR domain"/>
    <property type="match status" value="1"/>
</dbReference>
<dbReference type="Gene3D" id="2.30.29.30">
    <property type="entry name" value="Pleckstrin-homology domain (PH domain)/Phosphotyrosine-binding domain (PTB)"/>
    <property type="match status" value="1"/>
</dbReference>
<evidence type="ECO:0000256" key="1">
    <source>
        <dbReference type="ARBA" id="ARBA00022553"/>
    </source>
</evidence>
<dbReference type="InterPro" id="IPR011993">
    <property type="entry name" value="PH-like_dom_sf"/>
</dbReference>
<dbReference type="PANTHER" id="PTHR31941:SF1">
    <property type="entry name" value="CYTOSKELETAL SIGNALING PROTEIN SLM1"/>
    <property type="match status" value="1"/>
</dbReference>
<feature type="compositionally biased region" description="Low complexity" evidence="2">
    <location>
        <begin position="1"/>
        <end position="45"/>
    </location>
</feature>
<evidence type="ECO:0000313" key="4">
    <source>
        <dbReference type="EMBL" id="KAJ1926906.1"/>
    </source>
</evidence>
<dbReference type="EMBL" id="JANBPT010000144">
    <property type="protein sequence ID" value="KAJ1926906.1"/>
    <property type="molecule type" value="Genomic_DNA"/>
</dbReference>
<feature type="compositionally biased region" description="Polar residues" evidence="2">
    <location>
        <begin position="48"/>
        <end position="80"/>
    </location>
</feature>
<evidence type="ECO:0000259" key="3">
    <source>
        <dbReference type="PROSITE" id="PS50003"/>
    </source>
</evidence>
<comment type="caution">
    <text evidence="4">The sequence shown here is derived from an EMBL/GenBank/DDBJ whole genome shotgun (WGS) entry which is preliminary data.</text>
</comment>
<feature type="compositionally biased region" description="Low complexity" evidence="2">
    <location>
        <begin position="517"/>
        <end position="530"/>
    </location>
</feature>
<dbReference type="Proteomes" id="UP001150569">
    <property type="component" value="Unassembled WGS sequence"/>
</dbReference>
<dbReference type="SUPFAM" id="SSF50729">
    <property type="entry name" value="PH domain-like"/>
    <property type="match status" value="1"/>
</dbReference>
<dbReference type="InterPro" id="IPR046868">
    <property type="entry name" value="BAR_4"/>
</dbReference>
<keyword evidence="1" id="KW-0597">Phosphoprotein</keyword>
<keyword evidence="5" id="KW-1185">Reference proteome</keyword>
<sequence length="639" mass="70673">MSQSAFQQQAPPAHQHQPGFAPSPAGGQAPQMMQQHQQQGMAPGASQPAMSHVSQPISASTQGNRSMVSESNNLHARSTDPTDLLVSRLHALKRFVKACMFYFQGMAEAELESAKRFSSLAASLPSPIKDDNVFMPLGEHGLQDLVRSIKSVTESNSNFFHESNRSTTDQILPELERLYNEIKFRITNSSGQLLESHKRLVDQRGKCQAEFARLAGAMATARATPGDLDTDPFLVNLDVRRQIHHRANEEHYFYKSAVNEQNSFLAFESQVIQRLKDLLKSQFNFIAKDLSMMRENALSVSRATDMLPNDMEWNNFCHRHEDQFVDPTAGPITAAEIPYPHRDDPSLSVVKEGYLELQAGSGPMKVWKNYYAVLTALGFLHLFPSGDLVHCRTPALSLYLPNCSLGALNLPELPHNAFTISAKDRNARDGIGRQYLFRTGGPDLSQEWWNALTTKVRVHLVASVITHPNATKALMDMGEMNSALPSANNSGIGSSASQFGGQHQQQRMMETNRSGQALSESDFSSNASSAGYRQGTDSRMRQNQDQQQYNQQQYNQQQYTQQQQQQPQAIRTVETVATEVPVNSAAAGNTNAATTGSGYPEGTAGIDLAYQQQESDIANDISNREQSAPVGKKGKNKKR</sequence>
<dbReference type="PROSITE" id="PS50003">
    <property type="entry name" value="PH_DOMAIN"/>
    <property type="match status" value="1"/>
</dbReference>
<evidence type="ECO:0000256" key="2">
    <source>
        <dbReference type="SAM" id="MobiDB-lite"/>
    </source>
</evidence>
<gene>
    <name evidence="4" type="ORF">IWQ60_003383</name>
</gene>
<reference evidence="4" key="1">
    <citation type="submission" date="2022-07" db="EMBL/GenBank/DDBJ databases">
        <title>Phylogenomic reconstructions and comparative analyses of Kickxellomycotina fungi.</title>
        <authorList>
            <person name="Reynolds N.K."/>
            <person name="Stajich J.E."/>
            <person name="Barry K."/>
            <person name="Grigoriev I.V."/>
            <person name="Crous P."/>
            <person name="Smith M.E."/>
        </authorList>
    </citation>
    <scope>NUCLEOTIDE SEQUENCE</scope>
    <source>
        <strain evidence="4">RSA 861</strain>
    </source>
</reference>
<feature type="compositionally biased region" description="Polar residues" evidence="2">
    <location>
        <begin position="498"/>
        <end position="516"/>
    </location>
</feature>
<dbReference type="SMART" id="SM00233">
    <property type="entry name" value="PH"/>
    <property type="match status" value="1"/>
</dbReference>
<feature type="region of interest" description="Disordered" evidence="2">
    <location>
        <begin position="481"/>
        <end position="565"/>
    </location>
</feature>
<feature type="compositionally biased region" description="Polar residues" evidence="2">
    <location>
        <begin position="615"/>
        <end position="626"/>
    </location>
</feature>
<accession>A0A9W8DWH3</accession>